<accession>A0A4P7BXJ5</accession>
<comment type="similarity">
    <text evidence="2 17">Belongs to the peptidase A24 family.</text>
</comment>
<keyword evidence="4" id="KW-0997">Cell inner membrane</keyword>
<evidence type="ECO:0000259" key="20">
    <source>
        <dbReference type="Pfam" id="PF01478"/>
    </source>
</evidence>
<evidence type="ECO:0000256" key="13">
    <source>
        <dbReference type="ARBA" id="ARBA00023268"/>
    </source>
</evidence>
<dbReference type="GO" id="GO:0008168">
    <property type="term" value="F:methyltransferase activity"/>
    <property type="evidence" value="ECO:0007669"/>
    <property type="project" value="UniProtKB-KW"/>
</dbReference>
<keyword evidence="7 18" id="KW-0808">Transferase</keyword>
<keyword evidence="11 19" id="KW-1133">Transmembrane helix</keyword>
<evidence type="ECO:0000256" key="14">
    <source>
        <dbReference type="ARBA" id="ARBA00050401"/>
    </source>
</evidence>
<dbReference type="OrthoDB" id="9789291at2"/>
<keyword evidence="23" id="KW-1185">Reference proteome</keyword>
<evidence type="ECO:0000256" key="6">
    <source>
        <dbReference type="ARBA" id="ARBA00022670"/>
    </source>
</evidence>
<dbReference type="Pfam" id="PF01478">
    <property type="entry name" value="Peptidase_A24"/>
    <property type="match status" value="1"/>
</dbReference>
<evidence type="ECO:0000256" key="17">
    <source>
        <dbReference type="RuleBase" id="RU003793"/>
    </source>
</evidence>
<feature type="domain" description="Prepilin peptidase A24 N-terminal" evidence="21">
    <location>
        <begin position="20"/>
        <end position="125"/>
    </location>
</feature>
<keyword evidence="5 18" id="KW-0489">Methyltransferase</keyword>
<dbReference type="InterPro" id="IPR050882">
    <property type="entry name" value="Prepilin_peptidase/N-MTase"/>
</dbReference>
<evidence type="ECO:0000256" key="7">
    <source>
        <dbReference type="ARBA" id="ARBA00022679"/>
    </source>
</evidence>
<feature type="transmembrane region" description="Helical" evidence="19">
    <location>
        <begin position="158"/>
        <end position="176"/>
    </location>
</feature>
<evidence type="ECO:0000256" key="9">
    <source>
        <dbReference type="ARBA" id="ARBA00022692"/>
    </source>
</evidence>
<dbReference type="EC" id="3.4.23.43" evidence="15 18"/>
<evidence type="ECO:0000259" key="21">
    <source>
        <dbReference type="Pfam" id="PF06750"/>
    </source>
</evidence>
<feature type="transmembrane region" description="Helical" evidence="19">
    <location>
        <begin position="182"/>
        <end position="203"/>
    </location>
</feature>
<dbReference type="PRINTS" id="PR00864">
    <property type="entry name" value="PREPILNPTASE"/>
</dbReference>
<comment type="function">
    <text evidence="18">Plays an essential role in type IV pili and type II pseudopili formation by proteolytically removing the leader sequence from substrate proteins and subsequently monomethylating the alpha-amino group of the newly exposed N-terminal phenylalanine.</text>
</comment>
<protein>
    <recommendedName>
        <fullName evidence="16 18">Prepilin leader peptidase/N-methyltransferase</fullName>
        <ecNumber evidence="18">2.1.1.-</ecNumber>
        <ecNumber evidence="15 18">3.4.23.43</ecNumber>
    </recommendedName>
</protein>
<dbReference type="FunFam" id="1.20.120.1220:FF:000001">
    <property type="entry name" value="Type 4 prepilin-like proteins leader peptide-processing enzyme"/>
    <property type="match status" value="1"/>
</dbReference>
<evidence type="ECO:0000256" key="5">
    <source>
        <dbReference type="ARBA" id="ARBA00022603"/>
    </source>
</evidence>
<proteinExistence type="inferred from homology"/>
<gene>
    <name evidence="22" type="ORF">E3U44_04810</name>
</gene>
<dbReference type="GO" id="GO:0005886">
    <property type="term" value="C:plasma membrane"/>
    <property type="evidence" value="ECO:0007669"/>
    <property type="project" value="UniProtKB-SubCell"/>
</dbReference>
<evidence type="ECO:0000256" key="8">
    <source>
        <dbReference type="ARBA" id="ARBA00022691"/>
    </source>
</evidence>
<comment type="catalytic activity">
    <reaction evidence="14 18">
        <text>Typically cleaves a -Gly-|-Phe- bond to release an N-terminal, basic peptide of 5-8 residues from type IV prepilin, and then N-methylates the new N-terminal amino group, the methyl donor being S-adenosyl-L-methionine.</text>
        <dbReference type="EC" id="3.4.23.43"/>
    </reaction>
</comment>
<evidence type="ECO:0000256" key="10">
    <source>
        <dbReference type="ARBA" id="ARBA00022801"/>
    </source>
</evidence>
<sequence length="289" mass="32341">MEVIAFFENHLIAFVASAFVLGLVVGSFLNVVIYRLPLMMERQWKSQCAELHGKSLPEQEPFNLFVPRSRCPACRHKIQAWENIPLFSYLLLLGRCNHCGASISPRYPLVELLTGVLSAAVAWHFGTSWETIAALLLSYALITLTFIDFDHQLLPDSITLPFLWFGLGLSLFEVFTDVRTSLIGAMAGYLSLWLVYHLFRLLTKKEGMGYGDFKLLALLGAWLGWTMLPAIILLSSLVGALLGTIWLSLSSQHRETPLPFGPYLAAAGWLALMWGQDINHFYLSFTGLG</sequence>
<dbReference type="InterPro" id="IPR010627">
    <property type="entry name" value="Prepilin_pept_A24_N"/>
</dbReference>
<dbReference type="KEGG" id="nwr:E3U44_04810"/>
<dbReference type="GO" id="GO:0032259">
    <property type="term" value="P:methylation"/>
    <property type="evidence" value="ECO:0007669"/>
    <property type="project" value="UniProtKB-KW"/>
</dbReference>
<dbReference type="InterPro" id="IPR014032">
    <property type="entry name" value="Peptidase_A24A_bac"/>
</dbReference>
<evidence type="ECO:0000256" key="2">
    <source>
        <dbReference type="ARBA" id="ARBA00005801"/>
    </source>
</evidence>
<dbReference type="RefSeq" id="WP_134356918.1">
    <property type="nucleotide sequence ID" value="NZ_CP038033.1"/>
</dbReference>
<dbReference type="PANTHER" id="PTHR30487">
    <property type="entry name" value="TYPE 4 PREPILIN-LIKE PROTEINS LEADER PEPTIDE-PROCESSING ENZYME"/>
    <property type="match status" value="1"/>
</dbReference>
<reference evidence="22 23" key="1">
    <citation type="submission" date="2019-03" db="EMBL/GenBank/DDBJ databases">
        <title>The genome sequence of Nitrosococcus wardiae strain D1FHST reveals the archetypal metabolic capacity of ammonia-oxidizing Gammaproteobacteria.</title>
        <authorList>
            <person name="Wang L."/>
            <person name="Lim C.K."/>
            <person name="Hanson T.E."/>
            <person name="Dang H."/>
            <person name="Klotz M.G."/>
        </authorList>
    </citation>
    <scope>NUCLEOTIDE SEQUENCE [LARGE SCALE GENOMIC DNA]</scope>
    <source>
        <strain evidence="22 23">D1FHS</strain>
    </source>
</reference>
<evidence type="ECO:0000256" key="19">
    <source>
        <dbReference type="SAM" id="Phobius"/>
    </source>
</evidence>
<evidence type="ECO:0000256" key="12">
    <source>
        <dbReference type="ARBA" id="ARBA00023136"/>
    </source>
</evidence>
<evidence type="ECO:0000256" key="16">
    <source>
        <dbReference type="ARBA" id="ARBA00071870"/>
    </source>
</evidence>
<keyword evidence="3" id="KW-1003">Cell membrane</keyword>
<name>A0A4P7BXJ5_9GAMM</name>
<dbReference type="PANTHER" id="PTHR30487:SF0">
    <property type="entry name" value="PREPILIN LEADER PEPTIDASE_N-METHYLTRANSFERASE-RELATED"/>
    <property type="match status" value="1"/>
</dbReference>
<keyword evidence="12 19" id="KW-0472">Membrane</keyword>
<feature type="transmembrane region" description="Helical" evidence="19">
    <location>
        <begin position="131"/>
        <end position="149"/>
    </location>
</feature>
<dbReference type="Gene3D" id="1.20.120.1220">
    <property type="match status" value="1"/>
</dbReference>
<dbReference type="AlphaFoldDB" id="A0A4P7BXJ5"/>
<feature type="transmembrane region" description="Helical" evidence="19">
    <location>
        <begin position="258"/>
        <end position="275"/>
    </location>
</feature>
<dbReference type="EMBL" id="CP038033">
    <property type="protein sequence ID" value="QBQ53909.1"/>
    <property type="molecule type" value="Genomic_DNA"/>
</dbReference>
<organism evidence="22 23">
    <name type="scientific">Nitrosococcus wardiae</name>
    <dbReference type="NCBI Taxonomy" id="1814290"/>
    <lineage>
        <taxon>Bacteria</taxon>
        <taxon>Pseudomonadati</taxon>
        <taxon>Pseudomonadota</taxon>
        <taxon>Gammaproteobacteria</taxon>
        <taxon>Chromatiales</taxon>
        <taxon>Chromatiaceae</taxon>
        <taxon>Nitrosococcus</taxon>
    </lineage>
</organism>
<feature type="domain" description="Prepilin type IV endopeptidase peptidase" evidence="20">
    <location>
        <begin position="135"/>
        <end position="243"/>
    </location>
</feature>
<evidence type="ECO:0000256" key="4">
    <source>
        <dbReference type="ARBA" id="ARBA00022519"/>
    </source>
</evidence>
<evidence type="ECO:0000256" key="15">
    <source>
        <dbReference type="ARBA" id="ARBA00067082"/>
    </source>
</evidence>
<dbReference type="GO" id="GO:0006465">
    <property type="term" value="P:signal peptide processing"/>
    <property type="evidence" value="ECO:0007669"/>
    <property type="project" value="TreeGrafter"/>
</dbReference>
<feature type="transmembrane region" description="Helical" evidence="19">
    <location>
        <begin position="12"/>
        <end position="36"/>
    </location>
</feature>
<keyword evidence="10 18" id="KW-0378">Hydrolase</keyword>
<feature type="transmembrane region" description="Helical" evidence="19">
    <location>
        <begin position="215"/>
        <end position="246"/>
    </location>
</feature>
<keyword evidence="13 18" id="KW-0511">Multifunctional enzyme</keyword>
<evidence type="ECO:0000256" key="18">
    <source>
        <dbReference type="RuleBase" id="RU003794"/>
    </source>
</evidence>
<dbReference type="GO" id="GO:0004190">
    <property type="term" value="F:aspartic-type endopeptidase activity"/>
    <property type="evidence" value="ECO:0007669"/>
    <property type="project" value="UniProtKB-EC"/>
</dbReference>
<dbReference type="Proteomes" id="UP000294325">
    <property type="component" value="Chromosome"/>
</dbReference>
<evidence type="ECO:0000256" key="1">
    <source>
        <dbReference type="ARBA" id="ARBA00004429"/>
    </source>
</evidence>
<dbReference type="Pfam" id="PF06750">
    <property type="entry name" value="A24_N_bact"/>
    <property type="match status" value="1"/>
</dbReference>
<evidence type="ECO:0000256" key="3">
    <source>
        <dbReference type="ARBA" id="ARBA00022475"/>
    </source>
</evidence>
<comment type="subcellular location">
    <subcellularLocation>
        <location evidence="1">Cell inner membrane</location>
        <topology evidence="1">Multi-pass membrane protein</topology>
    </subcellularLocation>
    <subcellularLocation>
        <location evidence="18">Cell membrane</location>
        <topology evidence="18">Multi-pass membrane protein</topology>
    </subcellularLocation>
</comment>
<keyword evidence="9 18" id="KW-0812">Transmembrane</keyword>
<keyword evidence="8" id="KW-0949">S-adenosyl-L-methionine</keyword>
<dbReference type="InterPro" id="IPR000045">
    <property type="entry name" value="Prepilin_IV_endopep_pep"/>
</dbReference>
<dbReference type="EC" id="2.1.1.-" evidence="18"/>
<evidence type="ECO:0000313" key="22">
    <source>
        <dbReference type="EMBL" id="QBQ53909.1"/>
    </source>
</evidence>
<evidence type="ECO:0000313" key="23">
    <source>
        <dbReference type="Proteomes" id="UP000294325"/>
    </source>
</evidence>
<keyword evidence="6 18" id="KW-0645">Protease</keyword>
<evidence type="ECO:0000256" key="11">
    <source>
        <dbReference type="ARBA" id="ARBA00022989"/>
    </source>
</evidence>